<dbReference type="AlphaFoldDB" id="W8S714"/>
<dbReference type="PATRIC" id="fig|1294273.3.peg.2370"/>
<keyword evidence="2" id="KW-1185">Reference proteome</keyword>
<proteinExistence type="predicted"/>
<dbReference type="STRING" id="1294273.roselon_02399"/>
<name>W8S714_9RHOB</name>
<sequence>MLIERHVISSAVTGVFQRPDGSISAPRPRGSTPCIQIRRRLRAYTRGVAR</sequence>
<evidence type="ECO:0000313" key="1">
    <source>
        <dbReference type="EMBL" id="AHM04726.1"/>
    </source>
</evidence>
<dbReference type="HOGENOM" id="CLU_3122232_0_0_5"/>
<accession>W8S714</accession>
<reference evidence="1 2" key="1">
    <citation type="submission" date="2013-03" db="EMBL/GenBank/DDBJ databases">
        <authorList>
            <person name="Fiebig A."/>
            <person name="Goeker M."/>
            <person name="Klenk H.-P.P."/>
        </authorList>
    </citation>
    <scope>NUCLEOTIDE SEQUENCE [LARGE SCALE GENOMIC DNA]</scope>
    <source>
        <strain evidence="2">DSM 19469</strain>
    </source>
</reference>
<organism evidence="1 2">
    <name type="scientific">Roseicyclus elongatus DSM 19469</name>
    <dbReference type="NCBI Taxonomy" id="1294273"/>
    <lineage>
        <taxon>Bacteria</taxon>
        <taxon>Pseudomonadati</taxon>
        <taxon>Pseudomonadota</taxon>
        <taxon>Alphaproteobacteria</taxon>
        <taxon>Rhodobacterales</taxon>
        <taxon>Roseobacteraceae</taxon>
        <taxon>Roseicyclus</taxon>
    </lineage>
</organism>
<dbReference type="KEGG" id="red:roselon_02399"/>
<dbReference type="EMBL" id="CP004372">
    <property type="protein sequence ID" value="AHM04726.1"/>
    <property type="molecule type" value="Genomic_DNA"/>
</dbReference>
<protein>
    <submittedName>
        <fullName evidence="1">Uncharacterized protein</fullName>
    </submittedName>
</protein>
<gene>
    <name evidence="1" type="ORF">roselon_02399</name>
</gene>
<evidence type="ECO:0000313" key="2">
    <source>
        <dbReference type="Proteomes" id="UP000019593"/>
    </source>
</evidence>
<dbReference type="Proteomes" id="UP000019593">
    <property type="component" value="Chromosome"/>
</dbReference>